<dbReference type="KEGG" id="nti:DNFV4_02814"/>
<dbReference type="Pfam" id="PF13646">
    <property type="entry name" value="HEAT_2"/>
    <property type="match status" value="1"/>
</dbReference>
<protein>
    <submittedName>
        <fullName evidence="1">HEAT repeat domain-containing protein</fullName>
    </submittedName>
</protein>
<gene>
    <name evidence="1" type="ORF">DNFV4_02814</name>
</gene>
<dbReference type="GO" id="GO:0016491">
    <property type="term" value="F:oxidoreductase activity"/>
    <property type="evidence" value="ECO:0007669"/>
    <property type="project" value="TreeGrafter"/>
</dbReference>
<evidence type="ECO:0000313" key="1">
    <source>
        <dbReference type="EMBL" id="CAI4032384.1"/>
    </source>
</evidence>
<sequence>MINRGMRPIYGVTLVLGGICVVGLLAVEAEARRASLTEAERQALEKIQKVQIQALVLTDQGQEDATAVRDLVAKKLEEFEYEIVKEPTDPSDAVFRVKCEQRKTWEGTVAAGGDADLPDSPSRVWKGPACQLRYLLDGKPMAWAKEVRTDFEDALKAANEAGERDPGAFAIAKLKERLAKYEFPVFITTEWGQEARLLKMLQKPDLTSSRKIALIQALGDLFAGSAVPYLKPLLKDPDVEVAKAAIIALGNIGHRESIAMLVDVLQTGSPELQIEACRGLGKVGALHGDATVIPPLIHAMETGDIKLQTAAVWALGQLPDRRAFEPLLKLQASMGDKRVSDRESPEGKLYDALHYTLKQIDGIEH</sequence>
<dbReference type="InterPro" id="IPR004155">
    <property type="entry name" value="PBS_lyase_HEAT"/>
</dbReference>
<dbReference type="Gene3D" id="1.25.10.10">
    <property type="entry name" value="Leucine-rich Repeat Variant"/>
    <property type="match status" value="1"/>
</dbReference>
<dbReference type="InterPro" id="IPR016024">
    <property type="entry name" value="ARM-type_fold"/>
</dbReference>
<dbReference type="Pfam" id="PF00514">
    <property type="entry name" value="Arm"/>
    <property type="match status" value="1"/>
</dbReference>
<proteinExistence type="predicted"/>
<dbReference type="RefSeq" id="WP_289269113.1">
    <property type="nucleotide sequence ID" value="NZ_OX365700.1"/>
</dbReference>
<dbReference type="InterPro" id="IPR011989">
    <property type="entry name" value="ARM-like"/>
</dbReference>
<dbReference type="EMBL" id="OX365700">
    <property type="protein sequence ID" value="CAI4032384.1"/>
    <property type="molecule type" value="Genomic_DNA"/>
</dbReference>
<dbReference type="SMART" id="SM00567">
    <property type="entry name" value="EZ_HEAT"/>
    <property type="match status" value="4"/>
</dbReference>
<dbReference type="PANTHER" id="PTHR12697:SF5">
    <property type="entry name" value="DEOXYHYPUSINE HYDROXYLASE"/>
    <property type="match status" value="1"/>
</dbReference>
<dbReference type="SUPFAM" id="SSF48371">
    <property type="entry name" value="ARM repeat"/>
    <property type="match status" value="1"/>
</dbReference>
<keyword evidence="2" id="KW-1185">Reference proteome</keyword>
<reference evidence="1" key="1">
    <citation type="submission" date="2022-10" db="EMBL/GenBank/DDBJ databases">
        <authorList>
            <person name="Koch H."/>
        </authorList>
    </citation>
    <scope>NUCLEOTIDE SEQUENCE</scope>
    <source>
        <strain evidence="1">DNF</strain>
    </source>
</reference>
<dbReference type="PANTHER" id="PTHR12697">
    <property type="entry name" value="PBS LYASE HEAT-LIKE PROTEIN"/>
    <property type="match status" value="1"/>
</dbReference>
<dbReference type="AlphaFoldDB" id="A0AA86N0F5"/>
<name>A0AA86N0F5_9BACT</name>
<evidence type="ECO:0000313" key="2">
    <source>
        <dbReference type="Proteomes" id="UP001179121"/>
    </source>
</evidence>
<organism evidence="1 2">
    <name type="scientific">Nitrospira tepida</name>
    <dbReference type="NCBI Taxonomy" id="2973512"/>
    <lineage>
        <taxon>Bacteria</taxon>
        <taxon>Pseudomonadati</taxon>
        <taxon>Nitrospirota</taxon>
        <taxon>Nitrospiria</taxon>
        <taxon>Nitrospirales</taxon>
        <taxon>Nitrospiraceae</taxon>
        <taxon>Nitrospira</taxon>
    </lineage>
</organism>
<dbReference type="Proteomes" id="UP001179121">
    <property type="component" value="Chromosome"/>
</dbReference>
<accession>A0AA86N0F5</accession>
<dbReference type="InterPro" id="IPR000225">
    <property type="entry name" value="Armadillo"/>
</dbReference>